<sequence length="256" mass="29093">MKDDLGDRMKRDYESRTRFLLPRRTYTLLRIDGKAFHTYTRGCARPYDLELMADMDRAAAALCKEAQGAALGYVQSDEISVLLTDFSDTGTEAWFDGNLQKLASISASLVTAHFNAARIARGVADKLAVFDARVWTIPMPVEVENYFIWRQQDATRNAISMTAHAHFSHASLQGLSTDQLQERLFAEKGINFNDLPVGFKRGRVIERQTREEPVTYTHKRTGEEQSALALRSAWGSVEPPVFTRDRPWLKERIPVH</sequence>
<accession>A0A7W9SQK5</accession>
<dbReference type="RefSeq" id="WP_184194591.1">
    <property type="nucleotide sequence ID" value="NZ_JACHGW010000002.1"/>
</dbReference>
<keyword evidence="2" id="KW-0548">Nucleotidyltransferase</keyword>
<dbReference type="PANTHER" id="PTHR12729">
    <property type="entry name" value="TRNA(HIS) GUANYLYLTRANSFERASE-RELATED"/>
    <property type="match status" value="1"/>
</dbReference>
<dbReference type="GO" id="GO:0006400">
    <property type="term" value="P:tRNA modification"/>
    <property type="evidence" value="ECO:0007669"/>
    <property type="project" value="InterPro"/>
</dbReference>
<evidence type="ECO:0000313" key="2">
    <source>
        <dbReference type="EMBL" id="MBB6050159.1"/>
    </source>
</evidence>
<dbReference type="InterPro" id="IPR038469">
    <property type="entry name" value="tRNAHis_GuaTrfase_Thg1_sf"/>
</dbReference>
<dbReference type="InterPro" id="IPR007537">
    <property type="entry name" value="tRNAHis_GuaTrfase_Thg1"/>
</dbReference>
<keyword evidence="2" id="KW-0808">Transferase</keyword>
<feature type="domain" description="tRNAHis guanylyltransferase catalytic" evidence="1">
    <location>
        <begin position="11"/>
        <end position="138"/>
    </location>
</feature>
<evidence type="ECO:0000313" key="3">
    <source>
        <dbReference type="Proteomes" id="UP000520814"/>
    </source>
</evidence>
<protein>
    <submittedName>
        <fullName evidence="2">tRNA(His) 5'-end guanylyltransferase</fullName>
    </submittedName>
</protein>
<gene>
    <name evidence="2" type="ORF">HNQ39_001950</name>
</gene>
<dbReference type="EMBL" id="JACHGW010000002">
    <property type="protein sequence ID" value="MBB6050159.1"/>
    <property type="molecule type" value="Genomic_DNA"/>
</dbReference>
<comment type="caution">
    <text evidence="2">The sequence shown here is derived from an EMBL/GenBank/DDBJ whole genome shotgun (WGS) entry which is preliminary data.</text>
</comment>
<dbReference type="GO" id="GO:0008193">
    <property type="term" value="F:tRNA guanylyltransferase activity"/>
    <property type="evidence" value="ECO:0007669"/>
    <property type="project" value="InterPro"/>
</dbReference>
<dbReference type="Proteomes" id="UP000520814">
    <property type="component" value="Unassembled WGS sequence"/>
</dbReference>
<dbReference type="PANTHER" id="PTHR12729:SF1">
    <property type="entry name" value="TRNAHIS GUANYLYLTRANSFERASE CATALYTIC DOMAIN-CONTAINING PROTEIN"/>
    <property type="match status" value="1"/>
</dbReference>
<keyword evidence="3" id="KW-1185">Reference proteome</keyword>
<reference evidence="2 3" key="1">
    <citation type="submission" date="2020-08" db="EMBL/GenBank/DDBJ databases">
        <title>Genomic Encyclopedia of Type Strains, Phase IV (KMG-IV): sequencing the most valuable type-strain genomes for metagenomic binning, comparative biology and taxonomic classification.</title>
        <authorList>
            <person name="Goeker M."/>
        </authorList>
    </citation>
    <scope>NUCLEOTIDE SEQUENCE [LARGE SCALE GENOMIC DNA]</scope>
    <source>
        <strain evidence="2 3">DSM 23562</strain>
    </source>
</reference>
<dbReference type="Gene3D" id="3.30.70.3000">
    <property type="match status" value="1"/>
</dbReference>
<dbReference type="GO" id="GO:0000287">
    <property type="term" value="F:magnesium ion binding"/>
    <property type="evidence" value="ECO:0007669"/>
    <property type="project" value="InterPro"/>
</dbReference>
<evidence type="ECO:0000259" key="1">
    <source>
        <dbReference type="Pfam" id="PF04446"/>
    </source>
</evidence>
<dbReference type="AlphaFoldDB" id="A0A7W9SQK5"/>
<name>A0A7W9SQK5_ARMRO</name>
<dbReference type="InterPro" id="IPR024956">
    <property type="entry name" value="tRNAHis_GuaTrfase_cat"/>
</dbReference>
<dbReference type="Pfam" id="PF04446">
    <property type="entry name" value="Thg1"/>
    <property type="match status" value="1"/>
</dbReference>
<proteinExistence type="predicted"/>
<organism evidence="2 3">
    <name type="scientific">Armatimonas rosea</name>
    <dbReference type="NCBI Taxonomy" id="685828"/>
    <lineage>
        <taxon>Bacteria</taxon>
        <taxon>Bacillati</taxon>
        <taxon>Armatimonadota</taxon>
        <taxon>Armatimonadia</taxon>
        <taxon>Armatimonadales</taxon>
        <taxon>Armatimonadaceae</taxon>
        <taxon>Armatimonas</taxon>
    </lineage>
</organism>